<protein>
    <submittedName>
        <fullName evidence="1">Phage virion morphogenesis protein</fullName>
    </submittedName>
</protein>
<dbReference type="InterPro" id="IPR006522">
    <property type="entry name" value="Phage_virion_morphogenesis"/>
</dbReference>
<reference evidence="1 2" key="1">
    <citation type="submission" date="2020-02" db="EMBL/GenBank/DDBJ databases">
        <title>Comparative genomics of sulfur disproportionating microorganisms.</title>
        <authorList>
            <person name="Ward L.M."/>
            <person name="Bertran E."/>
            <person name="Johnston D.T."/>
        </authorList>
    </citation>
    <scope>NUCLEOTIDE SEQUENCE [LARGE SCALE GENOMIC DNA]</scope>
    <source>
        <strain evidence="1 2">DSM 3696</strain>
    </source>
</reference>
<proteinExistence type="predicted"/>
<gene>
    <name evidence="1" type="ORF">G3N56_11680</name>
</gene>
<dbReference type="RefSeq" id="WP_163302442.1">
    <property type="nucleotide sequence ID" value="NZ_JAAGRQ010000047.1"/>
</dbReference>
<sequence length="192" mass="21298">MDGFTVRVEDAQVQELLHKLGRQAGGTRDIMDAMGTALLSQIQEGYQREQSPDGRAWKKLAPATIRSRRRAGHWPGPMLRVSGELFRSITYQAGDGRLEIGSNKPYAAIHQFGGQVSRPERRGVLRFKVNMETGKSRFAKQSKANFEQDVTFRAGAVTIPARPYLFTASGTLPDPWIAAVLGILRTYLEVAP</sequence>
<comment type="caution">
    <text evidence="1">The sequence shown here is derived from an EMBL/GenBank/DDBJ whole genome shotgun (WGS) entry which is preliminary data.</text>
</comment>
<dbReference type="Pfam" id="PF05069">
    <property type="entry name" value="Phage_tail_S"/>
    <property type="match status" value="1"/>
</dbReference>
<dbReference type="NCBIfam" id="TIGR01635">
    <property type="entry name" value="tail_comp_S"/>
    <property type="match status" value="1"/>
</dbReference>
<name>A0A7K3NMI0_9BACT</name>
<evidence type="ECO:0000313" key="1">
    <source>
        <dbReference type="EMBL" id="NDY57401.1"/>
    </source>
</evidence>
<evidence type="ECO:0000313" key="2">
    <source>
        <dbReference type="Proteomes" id="UP000469724"/>
    </source>
</evidence>
<keyword evidence="2" id="KW-1185">Reference proteome</keyword>
<organism evidence="1 2">
    <name type="scientific">Desulfolutivibrio sulfodismutans</name>
    <dbReference type="NCBI Taxonomy" id="63561"/>
    <lineage>
        <taxon>Bacteria</taxon>
        <taxon>Pseudomonadati</taxon>
        <taxon>Thermodesulfobacteriota</taxon>
        <taxon>Desulfovibrionia</taxon>
        <taxon>Desulfovibrionales</taxon>
        <taxon>Desulfovibrionaceae</taxon>
        <taxon>Desulfolutivibrio</taxon>
    </lineage>
</organism>
<dbReference type="AlphaFoldDB" id="A0A7K3NMI0"/>
<accession>A0A7K3NMI0</accession>
<dbReference type="EMBL" id="JAAGRQ010000047">
    <property type="protein sequence ID" value="NDY57401.1"/>
    <property type="molecule type" value="Genomic_DNA"/>
</dbReference>
<dbReference type="Proteomes" id="UP000469724">
    <property type="component" value="Unassembled WGS sequence"/>
</dbReference>